<dbReference type="SMART" id="SM00878">
    <property type="entry name" value="Biotin_carb_C"/>
    <property type="match status" value="1"/>
</dbReference>
<evidence type="ECO:0000256" key="15">
    <source>
        <dbReference type="SAM" id="MobiDB-lite"/>
    </source>
</evidence>
<dbReference type="InterPro" id="IPR013537">
    <property type="entry name" value="AcCoA_COase_cen"/>
</dbReference>
<keyword evidence="9" id="KW-0275">Fatty acid biosynthesis</keyword>
<dbReference type="InterPro" id="IPR011053">
    <property type="entry name" value="Single_hybrid_motif"/>
</dbReference>
<dbReference type="Gene3D" id="3.30.1490.20">
    <property type="entry name" value="ATP-grasp fold, A domain"/>
    <property type="match status" value="1"/>
</dbReference>
<sequence>MAVTQDVHKVDWKLGRSDDNSDFSSHTLAKPSSNSKVRFSSPEDFVRKSGGVRIIEKILIANNGIAAVKCMRSLRKWSYATFGSSDVLRFVCMATPEDIQANAEYIKMANKMVLVPGGSNVNNYANVELILQTAVTNEVDAVWAGWGHASENPQLPDVLSKHNIAFLGPSHQAMWTLGDKVASTILAQSADVPTLPWSGSETVDNLTLNMVKSTGLPQRSSFVYSRLISEDLYRSGCVTDVSSCLKCADKIGYPVMIKASAGGGGKGIRKALTSADVERFFPQVQAEVPGSPIFVMKCATSVRHLEVQILCDIYGQAISMFGRDCSVQRRHQKIIEEAPIIVAPKEIIEKMEQAAVRLCKLVSYVSAGTVEYLYDPDSNQFFETCLIAMGIPLHRIKDIRELYLASPWSDSIIDFNDSTINRRPPSCYVIAARITSEDPDEGFKPRPGGVRELNFRSNQSVWGYFSVSSAGGIHEFADSQFGHIFSAGENREHARENMVLALKELSIRGDFRTTVEYLIKVMESEAFMNHKINTEWLDARIAQNDQVEKPDILLGVICTALHIADNCLKQLFLNYELHLERGQFLPSKTLTNSVDVTLVSDSTKYVVKVLRTGPSNFSLICCDTVLDFEVHRVPGDGLLICHEAASYMTYCHEESQGYRTVINNRTMMLCKETDPTVLRSHSAGKLLQYCVTEGSHVCANEVYALIEVMKMIFELRVPTSGIITLKRIPGAILEPGTELARIELDESSQLKPLQIFKISVKGFRFNLNVSVYIRRSYTAYELTGVHHFQLSCGSSFFTFRFLLPNEFVSNSSSVHNRRPSDYQRNHNLEHSIDSPIVETYHISSTLFNVNNSDSQDYTTSSDTTSITNHKSTMMNNFQSMIDIDTTPLSGERMGGMTAFNSLSDLEESFDELIRLFNSACKEAKSIHTSLSEPIFDYSRQFTSDIVHQKSQNNHHHNNISNNETKLISFQDPPYHTTDPQREPIHILNIALRQSTYRYIQPTRILSSSNDDTSMSSKSRPSGFTKNSLLLPDSVINETSDVTHLEEFCSRHVDQLRASGIRRITFLVVKTREFPRLYTFRARDNYREDRVYRHLEPALAFQLELNRMKNYNLEHLPTLNRRMHLYLGCSKINGRKDVVDYRFFVRCIIRHADLVSREASFEYLQSEAEQILLEAMDALDLASGHPDASRTMGNHIFLNFVPVLLLEDINRLKSTIRKVVMRYARRFLRLRVSQAELKLHIRFHASDPIVPIRVMLRDEHGYDLGLDVYREILDPITGIYILQSISPPNGKLNGHPAVTAHENKDFFEVKRFQARKFNTTYVYDYPALLAQALTGVWQSYCPYRNQKHHNHIINDSLDKPISYLTNNNNALSKFHNLIPLNIPENLIITCTELSLDKHGNLQPNTNTLGTNEIGMVVWYMVLRTPETPSGRPIIVIANDATVKAGSFGPAEDLTFHRASQLARHFGIPRIYLASNTGARIKIAEDIKSVFNIAWIDAEHPEKGYKYLYLTPDDYYRFKYDESVNCEKIEENGEIRFKIIDIIGKEYDMSAENLRGSAMIAGETSAAYDDIFTITIVTNRAIGIGAYLTRLGQRVIQVNNSHIILTGAMALNKLLGREVYSSNSQLGGVQVMATNGVSHLVASDELSALQLAIEWLSYIPQRPNETFSVLYKPVQIEPGHNFNRNNLAKIEISSQLKVHQPKVNKRTDFYLPFDPIDRIVEYIPSRDRPNDDPRWMFTGIMSSHFEAFCKSSSKQSSSSDQQFENANTDHWISGFFDWGTWQETLSSWAAGVVTGRARLGGIPCGVITSETRSVVCRVPADPANLSSEAQIVNQAGQVWYPDSAYKTAQAIADLSREHLPLFIFANWRGFSGGMKDMYDQVLKFGSMIIDSLRRYSKPVFVYLPPNSQLRGGAWVVVDPAINPDFMEMYADPISSRAGVLEPEGTVEIKYRQKDLIDTINRLDDSCKLLLKELNHLNEHTNNLSMNNDQQYSTKLLNISIEEHRQQLRTALESRQQELLPFYQQVACKFADLHDTPGRLLARKLVHRLVDWSSSRSFFYTRLRRRLLELSALNLINGVLSNSSDQYPIDMKYTTTNTTNHNVPVLNFNCETNKSKEISLKEEEEMMSKQSSVRKLLRVESNHRIRFDSESLTQTVTTNDLPNNSDGRYSLSTTTLKSTVCNREDVANIIAKQVPNLAIRYTYHTGHKMSLLKEWFIEALNNTHSNTNDYDIWDNNDLLIGNWLANELNCNELRELATIEMIEEFYSTNLFINCLSFTLVNHFHRNNHNINLQLFNKNIIQTKIQQLRNEYIMEHMKQSLIHSSQLSSNELTTLFQTVLTSSERYHLAKLLLSDSTLKTDDHINNNNNNNNNNNKQNVND</sequence>
<dbReference type="Pfam" id="PF02785">
    <property type="entry name" value="Biotin_carb_C"/>
    <property type="match status" value="1"/>
</dbReference>
<accession>A0A095AR07</accession>
<evidence type="ECO:0000256" key="1">
    <source>
        <dbReference type="ARBA" id="ARBA00001953"/>
    </source>
</evidence>
<feature type="region of interest" description="Disordered" evidence="15">
    <location>
        <begin position="2358"/>
        <end position="2377"/>
    </location>
</feature>
<feature type="domain" description="Biotin carboxylation" evidence="18">
    <location>
        <begin position="54"/>
        <end position="542"/>
    </location>
</feature>
<dbReference type="InterPro" id="IPR005482">
    <property type="entry name" value="Biotin_COase_C"/>
</dbReference>
<name>A0A095AR07_SCHHA</name>
<dbReference type="InterPro" id="IPR013815">
    <property type="entry name" value="ATP_grasp_subdomain_1"/>
</dbReference>
<dbReference type="Gene3D" id="3.40.50.20">
    <property type="match status" value="1"/>
</dbReference>
<dbReference type="STRING" id="6185.A0A095AR07"/>
<dbReference type="Gene3D" id="2.40.460.10">
    <property type="entry name" value="Biotin dependent carboxylase carboxyltransferase"/>
    <property type="match status" value="1"/>
</dbReference>
<evidence type="ECO:0000256" key="2">
    <source>
        <dbReference type="ARBA" id="ARBA00004956"/>
    </source>
</evidence>
<dbReference type="PROSITE" id="PS00866">
    <property type="entry name" value="CPSASE_1"/>
    <property type="match status" value="1"/>
</dbReference>
<dbReference type="Pfam" id="PF00289">
    <property type="entry name" value="Biotin_carb_N"/>
    <property type="match status" value="1"/>
</dbReference>
<dbReference type="PROSITE" id="PS00188">
    <property type="entry name" value="BIOTIN"/>
    <property type="match status" value="1"/>
</dbReference>
<dbReference type="PROSITE" id="PS50980">
    <property type="entry name" value="COA_CT_NTER"/>
    <property type="match status" value="1"/>
</dbReference>
<dbReference type="PANTHER" id="PTHR45728:SF3">
    <property type="entry name" value="ACETYL-COA CARBOXYLASE"/>
    <property type="match status" value="1"/>
</dbReference>
<dbReference type="FunFam" id="3.40.50.20:FF:000005">
    <property type="entry name" value="acetyl-CoA carboxylase isoform X2"/>
    <property type="match status" value="1"/>
</dbReference>
<dbReference type="Gene3D" id="3.90.226.10">
    <property type="entry name" value="2-enoyl-CoA Hydratase, Chain A, domain 1"/>
    <property type="match status" value="2"/>
</dbReference>
<dbReference type="InterPro" id="IPR011764">
    <property type="entry name" value="Biotin_carboxylation_dom"/>
</dbReference>
<dbReference type="InterPro" id="IPR016185">
    <property type="entry name" value="PreATP-grasp_dom_sf"/>
</dbReference>
<dbReference type="Gene3D" id="3.30.470.20">
    <property type="entry name" value="ATP-grasp fold, B domain"/>
    <property type="match status" value="2"/>
</dbReference>
<dbReference type="Pfam" id="PF08326">
    <property type="entry name" value="ACC_central"/>
    <property type="match status" value="1"/>
</dbReference>
<dbReference type="FunFam" id="2.40.50.100:FF:000005">
    <property type="entry name" value="Acetyl-CoA carboxylase 1"/>
    <property type="match status" value="1"/>
</dbReference>
<proteinExistence type="predicted"/>
<dbReference type="PANTHER" id="PTHR45728">
    <property type="entry name" value="ACETYL-COA CARBOXYLASE, ISOFORM A"/>
    <property type="match status" value="1"/>
</dbReference>
<evidence type="ECO:0000313" key="21">
    <source>
        <dbReference type="EMBL" id="KGB36746.1"/>
    </source>
</evidence>
<dbReference type="SUPFAM" id="SSF51246">
    <property type="entry name" value="Rudiment single hybrid motif"/>
    <property type="match status" value="1"/>
</dbReference>
<organism evidence="21">
    <name type="scientific">Schistosoma haematobium</name>
    <name type="common">Blood fluke</name>
    <dbReference type="NCBI Taxonomy" id="6185"/>
    <lineage>
        <taxon>Eukaryota</taxon>
        <taxon>Metazoa</taxon>
        <taxon>Spiralia</taxon>
        <taxon>Lophotrochozoa</taxon>
        <taxon>Platyhelminthes</taxon>
        <taxon>Trematoda</taxon>
        <taxon>Digenea</taxon>
        <taxon>Strigeidida</taxon>
        <taxon>Schistosomatoidea</taxon>
        <taxon>Schistosomatidae</taxon>
        <taxon>Schistosoma</taxon>
    </lineage>
</organism>
<feature type="domain" description="CoA carboxyltransferase N-terminal" evidence="19">
    <location>
        <begin position="1336"/>
        <end position="1669"/>
    </location>
</feature>
<protein>
    <submittedName>
        <fullName evidence="21">Acetyl-CoA carboxylase</fullName>
    </submittedName>
</protein>
<evidence type="ECO:0000259" key="17">
    <source>
        <dbReference type="PROSITE" id="PS50975"/>
    </source>
</evidence>
<evidence type="ECO:0000256" key="7">
    <source>
        <dbReference type="ARBA" id="ARBA00022840"/>
    </source>
</evidence>
<dbReference type="EMBL" id="KL250807">
    <property type="protein sequence ID" value="KGB36746.1"/>
    <property type="molecule type" value="Genomic_DNA"/>
</dbReference>
<evidence type="ECO:0000256" key="4">
    <source>
        <dbReference type="ARBA" id="ARBA00022598"/>
    </source>
</evidence>
<comment type="catalytic activity">
    <reaction evidence="12">
        <text>hydrogencarbonate + acetyl-CoA + ATP = malonyl-CoA + ADP + phosphate + H(+)</text>
        <dbReference type="Rhea" id="RHEA:11308"/>
        <dbReference type="ChEBI" id="CHEBI:15378"/>
        <dbReference type="ChEBI" id="CHEBI:17544"/>
        <dbReference type="ChEBI" id="CHEBI:30616"/>
        <dbReference type="ChEBI" id="CHEBI:43474"/>
        <dbReference type="ChEBI" id="CHEBI:57288"/>
        <dbReference type="ChEBI" id="CHEBI:57384"/>
        <dbReference type="ChEBI" id="CHEBI:456216"/>
        <dbReference type="EC" id="6.4.1.2"/>
    </reaction>
</comment>
<evidence type="ECO:0000256" key="3">
    <source>
        <dbReference type="ARBA" id="ARBA00022516"/>
    </source>
</evidence>
<keyword evidence="4" id="KW-0436">Ligase</keyword>
<dbReference type="InterPro" id="IPR000089">
    <property type="entry name" value="Biotin_lipoyl"/>
</dbReference>
<dbReference type="InterPro" id="IPR011761">
    <property type="entry name" value="ATP-grasp"/>
</dbReference>
<dbReference type="InterPro" id="IPR029045">
    <property type="entry name" value="ClpP/crotonase-like_dom_sf"/>
</dbReference>
<keyword evidence="5 14" id="KW-0547">Nucleotide-binding</keyword>
<dbReference type="InterPro" id="IPR011054">
    <property type="entry name" value="Rudment_hybrid_motif"/>
</dbReference>
<dbReference type="UniPathway" id="UPA00655">
    <property type="reaction ID" value="UER00711"/>
</dbReference>
<evidence type="ECO:0000256" key="13">
    <source>
        <dbReference type="ARBA" id="ARBA00048600"/>
    </source>
</evidence>
<dbReference type="GO" id="GO:0005739">
    <property type="term" value="C:mitochondrion"/>
    <property type="evidence" value="ECO:0007669"/>
    <property type="project" value="TreeGrafter"/>
</dbReference>
<feature type="domain" description="CoA carboxyltransferase C-terminal" evidence="20">
    <location>
        <begin position="1713"/>
        <end position="2075"/>
    </location>
</feature>
<dbReference type="PROSITE" id="PS50979">
    <property type="entry name" value="BC"/>
    <property type="match status" value="1"/>
</dbReference>
<gene>
    <name evidence="21" type="ORF">MS3_05056</name>
</gene>
<dbReference type="InterPro" id="IPR011762">
    <property type="entry name" value="COA_CT_N"/>
</dbReference>
<dbReference type="InterPro" id="IPR005479">
    <property type="entry name" value="CPAse_ATP-bd"/>
</dbReference>
<evidence type="ECO:0000259" key="19">
    <source>
        <dbReference type="PROSITE" id="PS50980"/>
    </source>
</evidence>
<evidence type="ECO:0000256" key="5">
    <source>
        <dbReference type="ARBA" id="ARBA00022741"/>
    </source>
</evidence>
<evidence type="ECO:0000256" key="14">
    <source>
        <dbReference type="PROSITE-ProRule" id="PRU00409"/>
    </source>
</evidence>
<feature type="domain" description="Lipoyl-binding" evidence="16">
    <location>
        <begin position="669"/>
        <end position="743"/>
    </location>
</feature>
<dbReference type="PROSITE" id="PS50989">
    <property type="entry name" value="COA_CT_CTER"/>
    <property type="match status" value="1"/>
</dbReference>
<dbReference type="FunFam" id="2.40.460.10:FF:000001">
    <property type="entry name" value="Acetyl-CoA carboxylase 1"/>
    <property type="match status" value="1"/>
</dbReference>
<dbReference type="InterPro" id="IPR001882">
    <property type="entry name" value="Biotin_BS"/>
</dbReference>
<evidence type="ECO:0000256" key="12">
    <source>
        <dbReference type="ARBA" id="ARBA00048065"/>
    </source>
</evidence>
<dbReference type="PROSITE" id="PS50968">
    <property type="entry name" value="BIOTINYL_LIPOYL"/>
    <property type="match status" value="1"/>
</dbReference>
<dbReference type="GO" id="GO:0004075">
    <property type="term" value="F:biotin carboxylase activity"/>
    <property type="evidence" value="ECO:0007669"/>
    <property type="project" value="UniProtKB-EC"/>
</dbReference>
<dbReference type="InterPro" id="IPR034733">
    <property type="entry name" value="AcCoA_carboxyl_beta"/>
</dbReference>
<dbReference type="CDD" id="cd06850">
    <property type="entry name" value="biotinyl_domain"/>
    <property type="match status" value="1"/>
</dbReference>
<dbReference type="Gene3D" id="3.90.1770.10">
    <property type="entry name" value="PreATP-grasp domain"/>
    <property type="match status" value="1"/>
</dbReference>
<keyword evidence="6" id="KW-0276">Fatty acid metabolism</keyword>
<evidence type="ECO:0000256" key="9">
    <source>
        <dbReference type="ARBA" id="ARBA00023160"/>
    </source>
</evidence>
<evidence type="ECO:0000256" key="8">
    <source>
        <dbReference type="ARBA" id="ARBA00023098"/>
    </source>
</evidence>
<dbReference type="SUPFAM" id="SSF52096">
    <property type="entry name" value="ClpP/crotonase"/>
    <property type="match status" value="2"/>
</dbReference>
<dbReference type="SUPFAM" id="SSF51230">
    <property type="entry name" value="Single hybrid motif"/>
    <property type="match status" value="1"/>
</dbReference>
<keyword evidence="3" id="KW-0444">Lipid biosynthesis</keyword>
<dbReference type="Pfam" id="PF00364">
    <property type="entry name" value="Biotin_lipoyl"/>
    <property type="match status" value="1"/>
</dbReference>
<comment type="catalytic activity">
    <reaction evidence="13">
        <text>N(6)-biotinyl-L-lysyl-[protein] + hydrogencarbonate + ATP = N(6)-carboxybiotinyl-L-lysyl-[protein] + ADP + phosphate + H(+)</text>
        <dbReference type="Rhea" id="RHEA:13501"/>
        <dbReference type="Rhea" id="RHEA-COMP:10505"/>
        <dbReference type="Rhea" id="RHEA-COMP:10506"/>
        <dbReference type="ChEBI" id="CHEBI:15378"/>
        <dbReference type="ChEBI" id="CHEBI:17544"/>
        <dbReference type="ChEBI" id="CHEBI:30616"/>
        <dbReference type="ChEBI" id="CHEBI:43474"/>
        <dbReference type="ChEBI" id="CHEBI:83144"/>
        <dbReference type="ChEBI" id="CHEBI:83145"/>
        <dbReference type="ChEBI" id="CHEBI:456216"/>
        <dbReference type="EC" id="6.3.4.14"/>
    </reaction>
</comment>
<reference evidence="21" key="1">
    <citation type="journal article" date="2012" name="Nat. Genet.">
        <title>Whole-genome sequence of Schistosoma haematobium.</title>
        <authorList>
            <person name="Young N.D."/>
            <person name="Jex A.R."/>
            <person name="Li B."/>
            <person name="Liu S."/>
            <person name="Yang L."/>
            <person name="Xiong Z."/>
            <person name="Li Y."/>
            <person name="Cantacessi C."/>
            <person name="Hall R.S."/>
            <person name="Xu X."/>
            <person name="Chen F."/>
            <person name="Wu X."/>
            <person name="Zerlotini A."/>
            <person name="Oliveira G."/>
            <person name="Hofmann A."/>
            <person name="Zhang G."/>
            <person name="Fang X."/>
            <person name="Kang Y."/>
            <person name="Campbell B.E."/>
            <person name="Loukas A."/>
            <person name="Ranganathan S."/>
            <person name="Rollinson D."/>
            <person name="Rinaldi G."/>
            <person name="Brindley P.J."/>
            <person name="Yang H."/>
            <person name="Wang J."/>
            <person name="Wang J."/>
            <person name="Gasser R.B."/>
        </authorList>
    </citation>
    <scope>NUCLEOTIDE SEQUENCE [LARGE SCALE GENOMIC DNA]</scope>
</reference>
<dbReference type="InterPro" id="IPR049076">
    <property type="entry name" value="ACCA"/>
</dbReference>
<feature type="compositionally biased region" description="Low complexity" evidence="15">
    <location>
        <begin position="2361"/>
        <end position="2371"/>
    </location>
</feature>
<dbReference type="InterPro" id="IPR011763">
    <property type="entry name" value="COA_CT_C"/>
</dbReference>
<keyword evidence="8" id="KW-0443">Lipid metabolism</keyword>
<dbReference type="InterPro" id="IPR049074">
    <property type="entry name" value="ACCA_BT"/>
</dbReference>
<evidence type="ECO:0000259" key="18">
    <source>
        <dbReference type="PROSITE" id="PS50979"/>
    </source>
</evidence>
<dbReference type="GO" id="GO:0046872">
    <property type="term" value="F:metal ion binding"/>
    <property type="evidence" value="ECO:0007669"/>
    <property type="project" value="InterPro"/>
</dbReference>
<comment type="pathway">
    <text evidence="2">Lipid metabolism; malonyl-CoA biosynthesis; malonyl-CoA from acetyl-CoA: step 1/1.</text>
</comment>
<dbReference type="GO" id="GO:0005524">
    <property type="term" value="F:ATP binding"/>
    <property type="evidence" value="ECO:0007669"/>
    <property type="project" value="UniProtKB-UniRule"/>
</dbReference>
<dbReference type="SUPFAM" id="SSF52440">
    <property type="entry name" value="PreATP-grasp domain"/>
    <property type="match status" value="1"/>
</dbReference>
<dbReference type="GO" id="GO:0003989">
    <property type="term" value="F:acetyl-CoA carboxylase activity"/>
    <property type="evidence" value="ECO:0007669"/>
    <property type="project" value="UniProtKB-EC"/>
</dbReference>
<evidence type="ECO:0000259" key="20">
    <source>
        <dbReference type="PROSITE" id="PS50989"/>
    </source>
</evidence>
<evidence type="ECO:0000256" key="6">
    <source>
        <dbReference type="ARBA" id="ARBA00022832"/>
    </source>
</evidence>
<dbReference type="GO" id="GO:0006633">
    <property type="term" value="P:fatty acid biosynthetic process"/>
    <property type="evidence" value="ECO:0007669"/>
    <property type="project" value="UniProtKB-KW"/>
</dbReference>
<dbReference type="GO" id="GO:2001295">
    <property type="term" value="P:malonyl-CoA biosynthetic process"/>
    <property type="evidence" value="ECO:0007669"/>
    <property type="project" value="UniProtKB-UniPathway"/>
</dbReference>
<dbReference type="PROSITE" id="PS50975">
    <property type="entry name" value="ATP_GRASP"/>
    <property type="match status" value="1"/>
</dbReference>
<keyword evidence="11" id="KW-0511">Multifunctional enzyme</keyword>
<evidence type="ECO:0000259" key="16">
    <source>
        <dbReference type="PROSITE" id="PS50968"/>
    </source>
</evidence>
<dbReference type="Pfam" id="PF21385">
    <property type="entry name" value="ACCA_BT"/>
    <property type="match status" value="1"/>
</dbReference>
<dbReference type="Gene3D" id="2.40.50.100">
    <property type="match status" value="1"/>
</dbReference>
<feature type="domain" description="ATP-grasp" evidence="17">
    <location>
        <begin position="208"/>
        <end position="413"/>
    </location>
</feature>
<comment type="cofactor">
    <cofactor evidence="1">
        <name>biotin</name>
        <dbReference type="ChEBI" id="CHEBI:57586"/>
    </cofactor>
</comment>
<dbReference type="SUPFAM" id="SSF56059">
    <property type="entry name" value="Glutathione synthetase ATP-binding domain-like"/>
    <property type="match status" value="1"/>
</dbReference>
<dbReference type="Pfam" id="PF01039">
    <property type="entry name" value="Carboxyl_trans"/>
    <property type="match status" value="1"/>
</dbReference>
<evidence type="ECO:0000256" key="11">
    <source>
        <dbReference type="ARBA" id="ARBA00023268"/>
    </source>
</evidence>
<dbReference type="FunFam" id="3.30.1490.20:FF:000003">
    <property type="entry name" value="acetyl-CoA carboxylase isoform X1"/>
    <property type="match status" value="1"/>
</dbReference>
<evidence type="ECO:0000256" key="10">
    <source>
        <dbReference type="ARBA" id="ARBA00023267"/>
    </source>
</evidence>
<dbReference type="InterPro" id="IPR005481">
    <property type="entry name" value="BC-like_N"/>
</dbReference>
<keyword evidence="7 14" id="KW-0067">ATP-binding</keyword>
<keyword evidence="10" id="KW-0092">Biotin</keyword>
<dbReference type="Pfam" id="PF02786">
    <property type="entry name" value="CPSase_L_D2"/>
    <property type="match status" value="1"/>
</dbReference>